<dbReference type="InterPro" id="IPR027417">
    <property type="entry name" value="P-loop_NTPase"/>
</dbReference>
<dbReference type="AlphaFoldDB" id="A0A133UCZ1"/>
<evidence type="ECO:0000313" key="4">
    <source>
        <dbReference type="EMBL" id="KXA92058.1"/>
    </source>
</evidence>
<sequence length="192" mass="21642">VGVDEERYREISSYSTGMRQRVKLAQAIVHDPEYLFLDEPTSGMDPGGKDKMLSLIENIGRAEKTVLICSHLLHEVERVSDYVLIIDRGRMLKSGDMADLLKGGEDLYKLEVRGEQDSIEDFLERIVEVCDLVNVNRLEGRAELTIRRVGSSGPVFALARDSGVQIRKYTPYKLTLEEAFIEAFEEEGSDGD</sequence>
<evidence type="ECO:0000259" key="3">
    <source>
        <dbReference type="Pfam" id="PF00005"/>
    </source>
</evidence>
<dbReference type="EMBL" id="LHXN01000083">
    <property type="protein sequence ID" value="KXA92058.1"/>
    <property type="molecule type" value="Genomic_DNA"/>
</dbReference>
<dbReference type="GO" id="GO:0016887">
    <property type="term" value="F:ATP hydrolysis activity"/>
    <property type="evidence" value="ECO:0007669"/>
    <property type="project" value="InterPro"/>
</dbReference>
<dbReference type="Gene3D" id="3.40.50.300">
    <property type="entry name" value="P-loop containing nucleotide triphosphate hydrolases"/>
    <property type="match status" value="1"/>
</dbReference>
<accession>A0A133UCZ1</accession>
<evidence type="ECO:0000256" key="2">
    <source>
        <dbReference type="ARBA" id="ARBA00022448"/>
    </source>
</evidence>
<dbReference type="PANTHER" id="PTHR43335">
    <property type="entry name" value="ABC TRANSPORTER, ATP-BINDING PROTEIN"/>
    <property type="match status" value="1"/>
</dbReference>
<proteinExistence type="inferred from homology"/>
<keyword evidence="5" id="KW-1185">Reference proteome</keyword>
<comment type="similarity">
    <text evidence="1">Belongs to the ABC transporter superfamily.</text>
</comment>
<feature type="domain" description="ABC transporter" evidence="3">
    <location>
        <begin position="7"/>
        <end position="42"/>
    </location>
</feature>
<gene>
    <name evidence="4" type="ORF">AKJ64_04145</name>
</gene>
<evidence type="ECO:0000313" key="5">
    <source>
        <dbReference type="Proteomes" id="UP000070373"/>
    </source>
</evidence>
<dbReference type="InterPro" id="IPR003439">
    <property type="entry name" value="ABC_transporter-like_ATP-bd"/>
</dbReference>
<protein>
    <recommendedName>
        <fullName evidence="3">ABC transporter domain-containing protein</fullName>
    </recommendedName>
</protein>
<dbReference type="Pfam" id="PF00005">
    <property type="entry name" value="ABC_tran"/>
    <property type="match status" value="1"/>
</dbReference>
<dbReference type="SUPFAM" id="SSF52540">
    <property type="entry name" value="P-loop containing nucleoside triphosphate hydrolases"/>
    <property type="match status" value="1"/>
</dbReference>
<dbReference type="GO" id="GO:0005524">
    <property type="term" value="F:ATP binding"/>
    <property type="evidence" value="ECO:0007669"/>
    <property type="project" value="InterPro"/>
</dbReference>
<dbReference type="Proteomes" id="UP000070373">
    <property type="component" value="Unassembled WGS sequence"/>
</dbReference>
<reference evidence="4 5" key="1">
    <citation type="journal article" date="2016" name="Sci. Rep.">
        <title>Metabolic traits of an uncultured archaeal lineage -MSBL1- from brine pools of the Red Sea.</title>
        <authorList>
            <person name="Mwirichia R."/>
            <person name="Alam I."/>
            <person name="Rashid M."/>
            <person name="Vinu M."/>
            <person name="Ba-Alawi W."/>
            <person name="Anthony Kamau A."/>
            <person name="Kamanda Ngugi D."/>
            <person name="Goker M."/>
            <person name="Klenk H.P."/>
            <person name="Bajic V."/>
            <person name="Stingl U."/>
        </authorList>
    </citation>
    <scope>NUCLEOTIDE SEQUENCE [LARGE SCALE GENOMIC DNA]</scope>
    <source>
        <strain evidence="4">SCGC-AAA259E17</strain>
    </source>
</reference>
<feature type="non-terminal residue" evidence="4">
    <location>
        <position position="1"/>
    </location>
</feature>
<dbReference type="PATRIC" id="fig|1698263.3.peg.1266"/>
<keyword evidence="2" id="KW-0813">Transport</keyword>
<organism evidence="4 5">
    <name type="scientific">candidate division MSBL1 archaeon SCGC-AAA259E17</name>
    <dbReference type="NCBI Taxonomy" id="1698263"/>
    <lineage>
        <taxon>Archaea</taxon>
        <taxon>Methanobacteriati</taxon>
        <taxon>Methanobacteriota</taxon>
        <taxon>candidate division MSBL1</taxon>
    </lineage>
</organism>
<name>A0A133UCZ1_9EURY</name>
<evidence type="ECO:0000256" key="1">
    <source>
        <dbReference type="ARBA" id="ARBA00005417"/>
    </source>
</evidence>
<comment type="caution">
    <text evidence="4">The sequence shown here is derived from an EMBL/GenBank/DDBJ whole genome shotgun (WGS) entry which is preliminary data.</text>
</comment>
<dbReference type="PANTHER" id="PTHR43335:SF2">
    <property type="entry name" value="ABC TRANSPORTER, ATP-BINDING PROTEIN"/>
    <property type="match status" value="1"/>
</dbReference>